<evidence type="ECO:0000256" key="3">
    <source>
        <dbReference type="ARBA" id="ARBA00023002"/>
    </source>
</evidence>
<dbReference type="Pfam" id="PF01494">
    <property type="entry name" value="FAD_binding_3"/>
    <property type="match status" value="1"/>
</dbReference>
<evidence type="ECO:0000259" key="4">
    <source>
        <dbReference type="Pfam" id="PF01494"/>
    </source>
</evidence>
<dbReference type="PANTHER" id="PTHR43004:SF21">
    <property type="entry name" value="FAD-BINDING DOMAIN-CONTAINING PROTEIN-RELATED"/>
    <property type="match status" value="1"/>
</dbReference>
<dbReference type="InterPro" id="IPR036188">
    <property type="entry name" value="FAD/NAD-bd_sf"/>
</dbReference>
<dbReference type="SUPFAM" id="SSF51905">
    <property type="entry name" value="FAD/NAD(P)-binding domain"/>
    <property type="match status" value="1"/>
</dbReference>
<dbReference type="Proteomes" id="UP000184330">
    <property type="component" value="Unassembled WGS sequence"/>
</dbReference>
<keyword evidence="5" id="KW-0503">Monooxygenase</keyword>
<dbReference type="Gene3D" id="3.30.9.10">
    <property type="entry name" value="D-Amino Acid Oxidase, subunit A, domain 2"/>
    <property type="match status" value="1"/>
</dbReference>
<accession>A0A1L7WUS7</accession>
<dbReference type="PANTHER" id="PTHR43004">
    <property type="entry name" value="TRK SYSTEM POTASSIUM UPTAKE PROTEIN"/>
    <property type="match status" value="1"/>
</dbReference>
<dbReference type="GO" id="GO:0016709">
    <property type="term" value="F:oxidoreductase activity, acting on paired donors, with incorporation or reduction of molecular oxygen, NAD(P)H as one donor, and incorporation of one atom of oxygen"/>
    <property type="evidence" value="ECO:0007669"/>
    <property type="project" value="UniProtKB-ARBA"/>
</dbReference>
<dbReference type="GO" id="GO:0071949">
    <property type="term" value="F:FAD binding"/>
    <property type="evidence" value="ECO:0007669"/>
    <property type="project" value="InterPro"/>
</dbReference>
<gene>
    <name evidence="5" type="ORF">PAC_06423</name>
</gene>
<keyword evidence="3" id="KW-0560">Oxidoreductase</keyword>
<dbReference type="AlphaFoldDB" id="A0A1L7WUS7"/>
<evidence type="ECO:0000313" key="5">
    <source>
        <dbReference type="EMBL" id="CZR56534.1"/>
    </source>
</evidence>
<evidence type="ECO:0000256" key="2">
    <source>
        <dbReference type="ARBA" id="ARBA00022827"/>
    </source>
</evidence>
<dbReference type="InterPro" id="IPR050641">
    <property type="entry name" value="RIFMO-like"/>
</dbReference>
<dbReference type="EMBL" id="FJOG01000008">
    <property type="protein sequence ID" value="CZR56534.1"/>
    <property type="molecule type" value="Genomic_DNA"/>
</dbReference>
<dbReference type="OrthoDB" id="2096480at2759"/>
<organism evidence="5 6">
    <name type="scientific">Phialocephala subalpina</name>
    <dbReference type="NCBI Taxonomy" id="576137"/>
    <lineage>
        <taxon>Eukaryota</taxon>
        <taxon>Fungi</taxon>
        <taxon>Dikarya</taxon>
        <taxon>Ascomycota</taxon>
        <taxon>Pezizomycotina</taxon>
        <taxon>Leotiomycetes</taxon>
        <taxon>Helotiales</taxon>
        <taxon>Mollisiaceae</taxon>
        <taxon>Phialocephala</taxon>
        <taxon>Phialocephala fortinii species complex</taxon>
    </lineage>
</organism>
<keyword evidence="1" id="KW-0285">Flavoprotein</keyword>
<protein>
    <submittedName>
        <fullName evidence="5">Related to phenol 2-monooxygenase</fullName>
    </submittedName>
</protein>
<evidence type="ECO:0000313" key="6">
    <source>
        <dbReference type="Proteomes" id="UP000184330"/>
    </source>
</evidence>
<dbReference type="Gene3D" id="3.50.50.60">
    <property type="entry name" value="FAD/NAD(P)-binding domain"/>
    <property type="match status" value="1"/>
</dbReference>
<proteinExistence type="predicted"/>
<evidence type="ECO:0000256" key="1">
    <source>
        <dbReference type="ARBA" id="ARBA00022630"/>
    </source>
</evidence>
<feature type="domain" description="FAD-binding" evidence="4">
    <location>
        <begin position="7"/>
        <end position="386"/>
    </location>
</feature>
<dbReference type="PRINTS" id="PR00420">
    <property type="entry name" value="RNGMNOXGNASE"/>
</dbReference>
<dbReference type="Pfam" id="PF21274">
    <property type="entry name" value="Rng_hyd_C"/>
    <property type="match status" value="1"/>
</dbReference>
<dbReference type="InterPro" id="IPR002938">
    <property type="entry name" value="FAD-bd"/>
</dbReference>
<sequence length="620" mass="68363">MVVHHQTPVLVVGGGPAGLISALQLSKQGVQCMLVERNLDTTIWPKMDQTNARSMELFNRLGISHGIRKVGVPPEYSFDVTISSGFSEGEEIVRWVSSPLQIVFQWLSENQKLPSVNEWRETIKKENDGSHPREPWQRCSQAIFEAWLKPHIQAQPLIKSFFGLKFVGLTEAESEVTCELVDKSGEKHIVTSKYVIGCDGAGSSVRRAIGKTLIGGPVPGALYLCHFKSHDLSALHRQGQFCHIFFTSGHVLLSIDEKETWTCHTPVPIGTDASAIDPYEAVSKVLGGSGSPVPIKIDEIIVTSAWRPNICIVDEYTTSNKRVFLSGDAAHQNIPTGAYGMNTAVVDSFDIGWKIAAVLGGYGGPALLDAYQAERRPVAQRAIERSGVHWAVHEDIWGWVKEFDKSILSEDAADLKEKIRQHATTHDGENRDRGIELGYRYNDSPIICPDEDGTEQPPYLERSYVPSTWPGARAPHVFLKDGETSIFDIFGQGREFSLVDFSADARYASVFVPVAKQMGIPLKAIHLPNEDHVRKIWERDAVLVRPDDHVAWRATIDGDPKKINVKRVLEVVVGKAAVSSVANAKAKAAADKLKKHGFTGTIGVVDQDKVEMRAAFQSIA</sequence>
<keyword evidence="6" id="KW-1185">Reference proteome</keyword>
<reference evidence="5 6" key="1">
    <citation type="submission" date="2016-03" db="EMBL/GenBank/DDBJ databases">
        <authorList>
            <person name="Ploux O."/>
        </authorList>
    </citation>
    <scope>NUCLEOTIDE SEQUENCE [LARGE SCALE GENOMIC DNA]</scope>
    <source>
        <strain evidence="5 6">UAMH 11012</strain>
    </source>
</reference>
<keyword evidence="2" id="KW-0274">FAD</keyword>
<dbReference type="STRING" id="576137.A0A1L7WUS7"/>
<name>A0A1L7WUS7_9HELO</name>
<dbReference type="Gene3D" id="3.40.30.120">
    <property type="match status" value="1"/>
</dbReference>